<evidence type="ECO:0000313" key="3">
    <source>
        <dbReference type="EMBL" id="KZW00254.1"/>
    </source>
</evidence>
<feature type="compositionally biased region" description="Low complexity" evidence="1">
    <location>
        <begin position="102"/>
        <end position="119"/>
    </location>
</feature>
<evidence type="ECO:0000313" key="4">
    <source>
        <dbReference type="Proteomes" id="UP000077266"/>
    </source>
</evidence>
<feature type="compositionally biased region" description="Low complexity" evidence="1">
    <location>
        <begin position="14"/>
        <end position="28"/>
    </location>
</feature>
<dbReference type="CDD" id="cd14733">
    <property type="entry name" value="BACK"/>
    <property type="match status" value="1"/>
</dbReference>
<feature type="compositionally biased region" description="Gly residues" evidence="1">
    <location>
        <begin position="260"/>
        <end position="277"/>
    </location>
</feature>
<dbReference type="CDD" id="cd18186">
    <property type="entry name" value="BTB_POZ_ZBTB_KLHL-like"/>
    <property type="match status" value="1"/>
</dbReference>
<dbReference type="PROSITE" id="PS50097">
    <property type="entry name" value="BTB"/>
    <property type="match status" value="1"/>
</dbReference>
<dbReference type="OrthoDB" id="2524557at2759"/>
<feature type="compositionally biased region" description="Low complexity" evidence="1">
    <location>
        <begin position="46"/>
        <end position="58"/>
    </location>
</feature>
<dbReference type="SUPFAM" id="SSF54695">
    <property type="entry name" value="POZ domain"/>
    <property type="match status" value="2"/>
</dbReference>
<feature type="domain" description="BTB" evidence="2">
    <location>
        <begin position="157"/>
        <end position="192"/>
    </location>
</feature>
<protein>
    <recommendedName>
        <fullName evidence="2">BTB domain-containing protein</fullName>
    </recommendedName>
</protein>
<dbReference type="InParanoid" id="A0A165N5S2"/>
<keyword evidence="4" id="KW-1185">Reference proteome</keyword>
<name>A0A165N5S2_EXIGL</name>
<dbReference type="PANTHER" id="PTHR24410">
    <property type="entry name" value="HL07962P-RELATED"/>
    <property type="match status" value="1"/>
</dbReference>
<dbReference type="STRING" id="1314781.A0A165N5S2"/>
<evidence type="ECO:0000259" key="2">
    <source>
        <dbReference type="PROSITE" id="PS50097"/>
    </source>
</evidence>
<dbReference type="SMART" id="SM00225">
    <property type="entry name" value="BTB"/>
    <property type="match status" value="1"/>
</dbReference>
<feature type="region of interest" description="Disordered" evidence="1">
    <location>
        <begin position="206"/>
        <end position="358"/>
    </location>
</feature>
<dbReference type="InterPro" id="IPR051481">
    <property type="entry name" value="BTB-POZ/Galectin-3-binding"/>
</dbReference>
<dbReference type="Pfam" id="PF00651">
    <property type="entry name" value="BTB"/>
    <property type="match status" value="1"/>
</dbReference>
<proteinExistence type="predicted"/>
<feature type="compositionally biased region" description="Basic and acidic residues" evidence="1">
    <location>
        <begin position="310"/>
        <end position="331"/>
    </location>
</feature>
<feature type="compositionally biased region" description="Polar residues" evidence="1">
    <location>
        <begin position="226"/>
        <end position="238"/>
    </location>
</feature>
<dbReference type="InterPro" id="IPR000210">
    <property type="entry name" value="BTB/POZ_dom"/>
</dbReference>
<dbReference type="InterPro" id="IPR011333">
    <property type="entry name" value="SKP1/BTB/POZ_sf"/>
</dbReference>
<dbReference type="EMBL" id="KV425902">
    <property type="protein sequence ID" value="KZW00254.1"/>
    <property type="molecule type" value="Genomic_DNA"/>
</dbReference>
<dbReference type="Proteomes" id="UP000077266">
    <property type="component" value="Unassembled WGS sequence"/>
</dbReference>
<dbReference type="PANTHER" id="PTHR24410:SF41">
    <property type="entry name" value="HL07962P"/>
    <property type="match status" value="1"/>
</dbReference>
<evidence type="ECO:0000256" key="1">
    <source>
        <dbReference type="SAM" id="MobiDB-lite"/>
    </source>
</evidence>
<feature type="region of interest" description="Disordered" evidence="1">
    <location>
        <begin position="1"/>
        <end position="133"/>
    </location>
</feature>
<reference evidence="3 4" key="1">
    <citation type="journal article" date="2016" name="Mol. Biol. Evol.">
        <title>Comparative Genomics of Early-Diverging Mushroom-Forming Fungi Provides Insights into the Origins of Lignocellulose Decay Capabilities.</title>
        <authorList>
            <person name="Nagy L.G."/>
            <person name="Riley R."/>
            <person name="Tritt A."/>
            <person name="Adam C."/>
            <person name="Daum C."/>
            <person name="Floudas D."/>
            <person name="Sun H."/>
            <person name="Yadav J.S."/>
            <person name="Pangilinan J."/>
            <person name="Larsson K.H."/>
            <person name="Matsuura K."/>
            <person name="Barry K."/>
            <person name="Labutti K."/>
            <person name="Kuo R."/>
            <person name="Ohm R.A."/>
            <person name="Bhattacharya S.S."/>
            <person name="Shirouzu T."/>
            <person name="Yoshinaga Y."/>
            <person name="Martin F.M."/>
            <person name="Grigoriev I.V."/>
            <person name="Hibbett D.S."/>
        </authorList>
    </citation>
    <scope>NUCLEOTIDE SEQUENCE [LARGE SCALE GENOMIC DNA]</scope>
    <source>
        <strain evidence="3 4">HHB12029</strain>
    </source>
</reference>
<accession>A0A165N5S2</accession>
<sequence length="617" mass="65762">MSAAQSLRSVGRRPGSPSETPPTTASSTLPRMFARNQNQSAAAAGPSTLPALSTSPPSWSGGFLAHAGSSSSHNVGHDEDQQDDENGNGQQSTPNTAGLVGGSVRAVSNASSSNNSTGAPPGRALSQTSEDTQDYQLEGASPIDVHPTFSPNAAFPGTVKIVVEATTFWAHREILHFASPFFEAALSGNWSETGAGNRTSISSVITISQPPSVPGDQGPGGASVGTPRSSTFSASVRQTVIPAPASDASGSVASLPLSGSGEGRTSGEGSSAGGPGTGMEKRAKLSNISDDSSPDTDTDLDLFSVSDAEAPDHDSSDEERRKRKRQEEQRTKSLKRLGGAGKKRTPPPLRTSGLGFGGPRASHRVAQAVVVLKEEKAATFHDFLKFIYPQLDCTIAWNNVEGLMNIAQKLLVPSLQHACLNFLLTHAAGKPIKAMRIAELFEEEELYREASRFVLDNPGGWSDEELKTLSADTLLKLEKRRNWFLERLLKLGLTNISAQYQCCPTCPDSSVCARILEEKWKLGYSASFRFGPAQPSMVYRYLRLLEGISPPLALTQLACHNHAKSWIATLFDRMFSLDTTAPMGPRVPGAALGPRRHFLYCSLKGEPPRRKTVAVGI</sequence>
<gene>
    <name evidence="3" type="ORF">EXIGLDRAFT_722308</name>
</gene>
<dbReference type="Gene3D" id="3.30.710.10">
    <property type="entry name" value="Potassium Channel Kv1.1, Chain A"/>
    <property type="match status" value="2"/>
</dbReference>
<dbReference type="AlphaFoldDB" id="A0A165N5S2"/>
<organism evidence="3 4">
    <name type="scientific">Exidia glandulosa HHB12029</name>
    <dbReference type="NCBI Taxonomy" id="1314781"/>
    <lineage>
        <taxon>Eukaryota</taxon>
        <taxon>Fungi</taxon>
        <taxon>Dikarya</taxon>
        <taxon>Basidiomycota</taxon>
        <taxon>Agaricomycotina</taxon>
        <taxon>Agaricomycetes</taxon>
        <taxon>Auriculariales</taxon>
        <taxon>Exidiaceae</taxon>
        <taxon>Exidia</taxon>
    </lineage>
</organism>